<dbReference type="InterPro" id="IPR022450">
    <property type="entry name" value="TsaD"/>
</dbReference>
<dbReference type="PANTHER" id="PTHR11735">
    <property type="entry name" value="TRNA N6-ADENOSINE THREONYLCARBAMOYLTRANSFERASE"/>
    <property type="match status" value="1"/>
</dbReference>
<evidence type="ECO:0000313" key="3">
    <source>
        <dbReference type="EMBL" id="OKL59346.1"/>
    </source>
</evidence>
<dbReference type="InterPro" id="IPR000905">
    <property type="entry name" value="Gcp-like_dom"/>
</dbReference>
<dbReference type="Pfam" id="PF00814">
    <property type="entry name" value="TsaD"/>
    <property type="match status" value="1"/>
</dbReference>
<dbReference type="Proteomes" id="UP000214365">
    <property type="component" value="Unassembled WGS sequence"/>
</dbReference>
<dbReference type="PROSITE" id="PS01016">
    <property type="entry name" value="GLYCOPROTEASE"/>
    <property type="match status" value="1"/>
</dbReference>
<evidence type="ECO:0000313" key="4">
    <source>
        <dbReference type="Proteomes" id="UP000214365"/>
    </source>
</evidence>
<keyword evidence="1" id="KW-0479">Metal-binding</keyword>
<proteinExistence type="inferred from homology"/>
<reference evidence="3 4" key="1">
    <citation type="submission" date="2015-06" db="EMBL/GenBank/DDBJ databases">
        <title>Talaromyces atroroseus IBT 11181 draft genome.</title>
        <authorList>
            <person name="Rasmussen K.B."/>
            <person name="Rasmussen S."/>
            <person name="Petersen B."/>
            <person name="Sicheritz-Ponten T."/>
            <person name="Mortensen U.H."/>
            <person name="Thrane U."/>
        </authorList>
    </citation>
    <scope>NUCLEOTIDE SEQUENCE [LARGE SCALE GENOMIC DNA]</scope>
    <source>
        <strain evidence="3 4">IBT 11181</strain>
    </source>
</reference>
<dbReference type="InterPro" id="IPR043129">
    <property type="entry name" value="ATPase_NBD"/>
</dbReference>
<comment type="similarity">
    <text evidence="1">Belongs to the KAE1 / TsaD family.</text>
</comment>
<accession>A0A225AWK8</accession>
<comment type="function">
    <text evidence="1">Required for the formation of a threonylcarbamoyl group on adenosine at position 37 (t(6)A37) in mitochondrial tRNAs that read codons beginning with adenine. Probably involved in the transfer of the threonylcarbamoyl moiety of threonylcarbamoyl-AMP (TC-AMP) to the N6 group of A37. Involved in mitochondrial genome maintenance.</text>
</comment>
<dbReference type="SUPFAM" id="SSF53067">
    <property type="entry name" value="Actin-like ATPase domain"/>
    <property type="match status" value="2"/>
</dbReference>
<dbReference type="GO" id="GO:0072670">
    <property type="term" value="P:mitochondrial tRNA threonylcarbamoyladenosine modification"/>
    <property type="evidence" value="ECO:0007669"/>
    <property type="project" value="TreeGrafter"/>
</dbReference>
<comment type="caution">
    <text evidence="3">The sequence shown here is derived from an EMBL/GenBank/DDBJ whole genome shotgun (WGS) entry which is preliminary data.</text>
</comment>
<feature type="domain" description="Gcp-like" evidence="2">
    <location>
        <begin position="152"/>
        <end position="445"/>
    </location>
</feature>
<keyword evidence="1" id="KW-0496">Mitochondrion</keyword>
<keyword evidence="4" id="KW-1185">Reference proteome</keyword>
<comment type="subunit">
    <text evidence="1">Homodimer.</text>
</comment>
<keyword evidence="1" id="KW-0819">tRNA processing</keyword>
<dbReference type="OrthoDB" id="10259622at2759"/>
<organism evidence="3 4">
    <name type="scientific">Talaromyces atroroseus</name>
    <dbReference type="NCBI Taxonomy" id="1441469"/>
    <lineage>
        <taxon>Eukaryota</taxon>
        <taxon>Fungi</taxon>
        <taxon>Dikarya</taxon>
        <taxon>Ascomycota</taxon>
        <taxon>Pezizomycotina</taxon>
        <taxon>Eurotiomycetes</taxon>
        <taxon>Eurotiomycetidae</taxon>
        <taxon>Eurotiales</taxon>
        <taxon>Trichocomaceae</taxon>
        <taxon>Talaromyces</taxon>
        <taxon>Talaromyces sect. Trachyspermi</taxon>
    </lineage>
</organism>
<dbReference type="InterPro" id="IPR017860">
    <property type="entry name" value="Peptidase_M22_CS"/>
</dbReference>
<sequence length="492" mass="53919">MFSLISSRVTINTAQAFRRPPVPPSISKYFPSNSIARRSLLTLAIESSCDDTSVAIVEKDTSHNLPGSSGHSGYAPAKVHFLQKVTADTRKYRGIHPIEALQSHQENLAKLVQKALCSLPLNGGSSSMNDDVTTPRVWVNNMQSSTRHRLPDFVSVTRGPGMRSNLSVGLDTAKGLAVAWQIPLVGVHHMQAHLLTPRLVSALNDTAPDNTPQPDFPFLSILASGGHSMLVHSKSLLDHEALATTVDIAIGETLDKSARLILPESVMESANTTMYGKLLEQFAFPSGPTDYADYQPLRTRGEETVKRDNADWGWSFTTPFANTKDLKFSFSCVASTVGKIMSDKEKKNVQITEDERIALARESMRVCFEHLASRTIIALELLRKRYAFSGGNEQVKTLVVSGGVAANQFLMKVLRDFLDVRGFEDVQVIAPPPYLCTDNAAMIGWAGIEMFEAGWSTDLSCKAVRRWTLDPNADDGGILGPDCWIRGENSKS</sequence>
<dbReference type="AlphaFoldDB" id="A0A225AWK8"/>
<keyword evidence="1" id="KW-0012">Acyltransferase</keyword>
<dbReference type="EMBL" id="LFMY01000007">
    <property type="protein sequence ID" value="OKL59346.1"/>
    <property type="molecule type" value="Genomic_DNA"/>
</dbReference>
<comment type="cofactor">
    <cofactor evidence="1">
        <name>a divalent metal cation</name>
        <dbReference type="ChEBI" id="CHEBI:60240"/>
    </cofactor>
    <text evidence="1">Binds 1 divalent metal cation per subunit.</text>
</comment>
<dbReference type="STRING" id="1441469.A0A225AWK8"/>
<dbReference type="Gene3D" id="3.30.420.40">
    <property type="match status" value="2"/>
</dbReference>
<keyword evidence="1" id="KW-0808">Transferase</keyword>
<protein>
    <recommendedName>
        <fullName evidence="2">Gcp-like domain-containing protein</fullName>
    </recommendedName>
</protein>
<dbReference type="GO" id="GO:0061711">
    <property type="term" value="F:tRNA N(6)-L-threonylcarbamoyladenine synthase activity"/>
    <property type="evidence" value="ECO:0007669"/>
    <property type="project" value="UniProtKB-EC"/>
</dbReference>
<dbReference type="PANTHER" id="PTHR11735:SF6">
    <property type="entry name" value="TRNA N6-ADENOSINE THREONYLCARBAMOYLTRANSFERASE, MITOCHONDRIAL"/>
    <property type="match status" value="1"/>
</dbReference>
<dbReference type="FunFam" id="3.30.420.40:FF:000252">
    <property type="entry name" value="tRNA N6-adenosine threonylcarbamoyltransferase, mitochondrial"/>
    <property type="match status" value="1"/>
</dbReference>
<dbReference type="GO" id="GO:0005739">
    <property type="term" value="C:mitochondrion"/>
    <property type="evidence" value="ECO:0007669"/>
    <property type="project" value="UniProtKB-SubCell"/>
</dbReference>
<dbReference type="HAMAP" id="MF_01445">
    <property type="entry name" value="TsaD"/>
    <property type="match status" value="1"/>
</dbReference>
<comment type="subcellular location">
    <subcellularLocation>
        <location evidence="1">Mitochondrion</location>
    </subcellularLocation>
</comment>
<dbReference type="RefSeq" id="XP_020119467.1">
    <property type="nucleotide sequence ID" value="XM_020267451.1"/>
</dbReference>
<evidence type="ECO:0000256" key="1">
    <source>
        <dbReference type="HAMAP-Rule" id="MF_03179"/>
    </source>
</evidence>
<gene>
    <name evidence="3" type="ORF">UA08_05160</name>
</gene>
<comment type="catalytic activity">
    <reaction evidence="1">
        <text>L-threonylcarbamoyladenylate + adenosine(37) in tRNA = N(6)-L-threonylcarbamoyladenosine(37) in tRNA + AMP + H(+)</text>
        <dbReference type="Rhea" id="RHEA:37059"/>
        <dbReference type="Rhea" id="RHEA-COMP:10162"/>
        <dbReference type="Rhea" id="RHEA-COMP:10163"/>
        <dbReference type="ChEBI" id="CHEBI:15378"/>
        <dbReference type="ChEBI" id="CHEBI:73682"/>
        <dbReference type="ChEBI" id="CHEBI:74411"/>
        <dbReference type="ChEBI" id="CHEBI:74418"/>
        <dbReference type="ChEBI" id="CHEBI:456215"/>
        <dbReference type="EC" id="2.3.1.234"/>
    </reaction>
</comment>
<dbReference type="GO" id="GO:0046872">
    <property type="term" value="F:metal ion binding"/>
    <property type="evidence" value="ECO:0007669"/>
    <property type="project" value="UniProtKB-KW"/>
</dbReference>
<dbReference type="GeneID" id="31004916"/>
<name>A0A225AWK8_TALAT</name>
<evidence type="ECO:0000259" key="2">
    <source>
        <dbReference type="Pfam" id="PF00814"/>
    </source>
</evidence>